<dbReference type="OrthoDB" id="6134037at2759"/>
<evidence type="ECO:0000313" key="3">
    <source>
        <dbReference type="Proteomes" id="UP000596742"/>
    </source>
</evidence>
<dbReference type="Proteomes" id="UP000596742">
    <property type="component" value="Unassembled WGS sequence"/>
</dbReference>
<dbReference type="Pfam" id="PF00264">
    <property type="entry name" value="Tyrosinase"/>
    <property type="match status" value="1"/>
</dbReference>
<proteinExistence type="predicted"/>
<dbReference type="InterPro" id="IPR008922">
    <property type="entry name" value="Di-copper_centre_dom_sf"/>
</dbReference>
<organism evidence="2 3">
    <name type="scientific">Mytilus galloprovincialis</name>
    <name type="common">Mediterranean mussel</name>
    <dbReference type="NCBI Taxonomy" id="29158"/>
    <lineage>
        <taxon>Eukaryota</taxon>
        <taxon>Metazoa</taxon>
        <taxon>Spiralia</taxon>
        <taxon>Lophotrochozoa</taxon>
        <taxon>Mollusca</taxon>
        <taxon>Bivalvia</taxon>
        <taxon>Autobranchia</taxon>
        <taxon>Pteriomorphia</taxon>
        <taxon>Mytilida</taxon>
        <taxon>Mytiloidea</taxon>
        <taxon>Mytilidae</taxon>
        <taxon>Mytilinae</taxon>
        <taxon>Mytilus</taxon>
    </lineage>
</organism>
<dbReference type="AlphaFoldDB" id="A0A8B6E7S5"/>
<gene>
    <name evidence="2" type="ORF">MGAL_10B049582</name>
</gene>
<sequence>MVIIYSSEKRGPTVEVTPFDINEFRLELFARKQRQYDTIPLTRAALLEHTKRATYKGGHVLGQTVTQDQHLPSSGDWGWVKENADGMLIHHWTQLAAIAASCQELHKCGCKKTCSGRCIMKPEKLFADLIVSNKIFVIITLQLFFVSIFGKQTPTSIQDCSDFYGLSGKDSGIALKDLQNDCEERLLRMKPTHHTPSNFTAEEKRYISSLFRQLTAETWTYTENKQHSNRFKRHGKYRARYRREVRSAPHRHWERYVAGVRRLKFDMSGGGGRSRYDTIADIHGLAMIQAHSGPNFLPWHRLYLLM</sequence>
<dbReference type="Gene3D" id="1.10.1280.10">
    <property type="entry name" value="Di-copper center containing domain from catechol oxidase"/>
    <property type="match status" value="1"/>
</dbReference>
<evidence type="ECO:0000259" key="1">
    <source>
        <dbReference type="Pfam" id="PF00264"/>
    </source>
</evidence>
<accession>A0A8B6E7S5</accession>
<name>A0A8B6E7S5_MYTGA</name>
<comment type="caution">
    <text evidence="2">The sequence shown here is derived from an EMBL/GenBank/DDBJ whole genome shotgun (WGS) entry which is preliminary data.</text>
</comment>
<dbReference type="InterPro" id="IPR002227">
    <property type="entry name" value="Tyrosinase_Cu-bd"/>
</dbReference>
<evidence type="ECO:0000313" key="2">
    <source>
        <dbReference type="EMBL" id="VDI30061.1"/>
    </source>
</evidence>
<dbReference type="SUPFAM" id="SSF48056">
    <property type="entry name" value="Di-copper centre-containing domain"/>
    <property type="match status" value="1"/>
</dbReference>
<reference evidence="2" key="1">
    <citation type="submission" date="2018-11" db="EMBL/GenBank/DDBJ databases">
        <authorList>
            <person name="Alioto T."/>
            <person name="Alioto T."/>
        </authorList>
    </citation>
    <scope>NUCLEOTIDE SEQUENCE</scope>
</reference>
<keyword evidence="3" id="KW-1185">Reference proteome</keyword>
<feature type="domain" description="Tyrosinase copper-binding" evidence="1">
    <location>
        <begin position="273"/>
        <end position="305"/>
    </location>
</feature>
<dbReference type="EMBL" id="UYJE01004647">
    <property type="protein sequence ID" value="VDI30061.1"/>
    <property type="molecule type" value="Genomic_DNA"/>
</dbReference>
<protein>
    <recommendedName>
        <fullName evidence="1">Tyrosinase copper-binding domain-containing protein</fullName>
    </recommendedName>
</protein>
<dbReference type="GO" id="GO:0016491">
    <property type="term" value="F:oxidoreductase activity"/>
    <property type="evidence" value="ECO:0007669"/>
    <property type="project" value="InterPro"/>
</dbReference>